<dbReference type="EMBL" id="JASPKY010000186">
    <property type="protein sequence ID" value="KAK9722664.1"/>
    <property type="molecule type" value="Genomic_DNA"/>
</dbReference>
<dbReference type="AlphaFoldDB" id="A0AAW1KRA9"/>
<evidence type="ECO:0008006" key="3">
    <source>
        <dbReference type="Google" id="ProtNLM"/>
    </source>
</evidence>
<proteinExistence type="predicted"/>
<sequence>MYVFSIDVTTNQSKHFSWTGQNIKDLKLINVLKCAVTKILKIMTERDFETYVMDYYYYGHAKQRRIRLSK</sequence>
<reference evidence="1 2" key="1">
    <citation type="journal article" date="2024" name="BMC Genomics">
        <title>De novo assembly and annotation of Popillia japonica's genome with initial clues to its potential as an invasive pest.</title>
        <authorList>
            <person name="Cucini C."/>
            <person name="Boschi S."/>
            <person name="Funari R."/>
            <person name="Cardaioli E."/>
            <person name="Iannotti N."/>
            <person name="Marturano G."/>
            <person name="Paoli F."/>
            <person name="Bruttini M."/>
            <person name="Carapelli A."/>
            <person name="Frati F."/>
            <person name="Nardi F."/>
        </authorList>
    </citation>
    <scope>NUCLEOTIDE SEQUENCE [LARGE SCALE GENOMIC DNA]</scope>
    <source>
        <strain evidence="1">DMR45628</strain>
    </source>
</reference>
<evidence type="ECO:0000313" key="1">
    <source>
        <dbReference type="EMBL" id="KAK9722664.1"/>
    </source>
</evidence>
<comment type="caution">
    <text evidence="1">The sequence shown here is derived from an EMBL/GenBank/DDBJ whole genome shotgun (WGS) entry which is preliminary data.</text>
</comment>
<evidence type="ECO:0000313" key="2">
    <source>
        <dbReference type="Proteomes" id="UP001458880"/>
    </source>
</evidence>
<keyword evidence="2" id="KW-1185">Reference proteome</keyword>
<accession>A0AAW1KRA9</accession>
<gene>
    <name evidence="1" type="ORF">QE152_g19544</name>
</gene>
<organism evidence="1 2">
    <name type="scientific">Popillia japonica</name>
    <name type="common">Japanese beetle</name>
    <dbReference type="NCBI Taxonomy" id="7064"/>
    <lineage>
        <taxon>Eukaryota</taxon>
        <taxon>Metazoa</taxon>
        <taxon>Ecdysozoa</taxon>
        <taxon>Arthropoda</taxon>
        <taxon>Hexapoda</taxon>
        <taxon>Insecta</taxon>
        <taxon>Pterygota</taxon>
        <taxon>Neoptera</taxon>
        <taxon>Endopterygota</taxon>
        <taxon>Coleoptera</taxon>
        <taxon>Polyphaga</taxon>
        <taxon>Scarabaeiformia</taxon>
        <taxon>Scarabaeidae</taxon>
        <taxon>Rutelinae</taxon>
        <taxon>Popillia</taxon>
    </lineage>
</organism>
<dbReference type="Proteomes" id="UP001458880">
    <property type="component" value="Unassembled WGS sequence"/>
</dbReference>
<name>A0AAW1KRA9_POPJA</name>
<protein>
    <recommendedName>
        <fullName evidence="3">Ribosomal protein S3</fullName>
    </recommendedName>
</protein>